<reference evidence="2 3" key="1">
    <citation type="submission" date="2014-04" db="EMBL/GenBank/DDBJ databases">
        <authorList>
            <consortium name="DOE Joint Genome Institute"/>
            <person name="Kuo A."/>
            <person name="Girlanda M."/>
            <person name="Perotto S."/>
            <person name="Kohler A."/>
            <person name="Nagy L.G."/>
            <person name="Floudas D."/>
            <person name="Copeland A."/>
            <person name="Barry K.W."/>
            <person name="Cichocki N."/>
            <person name="Veneault-Fourrey C."/>
            <person name="LaButti K."/>
            <person name="Lindquist E.A."/>
            <person name="Lipzen A."/>
            <person name="Lundell T."/>
            <person name="Morin E."/>
            <person name="Murat C."/>
            <person name="Sun H."/>
            <person name="Tunlid A."/>
            <person name="Henrissat B."/>
            <person name="Grigoriev I.V."/>
            <person name="Hibbett D.S."/>
            <person name="Martin F."/>
            <person name="Nordberg H.P."/>
            <person name="Cantor M.N."/>
            <person name="Hua S.X."/>
        </authorList>
    </citation>
    <scope>NUCLEOTIDE SEQUENCE [LARGE SCALE GENOMIC DNA]</scope>
    <source>
        <strain evidence="2 3">MUT 4182</strain>
    </source>
</reference>
<sequence>MEVVRGIDSLPIELICRIFSLAISPQDAQTDRCRLTLVCRLWREYVEGSTLLWVDISARSDRAYIRRALERSKASVINLHWSAHIRTRMNLESFMAEAGPHIARWRSLTVAGRLTLPSWENALGTLTTAQAPRLESLDLSVVGSGRSVPQNAITLFGGAPAPSTLKHLTLKRVSVEVEPLSLSGLLSLHLTRVANISTLQLLEILRNSQMLQTLSMEDLAGIGSQSLAIPSIELPQLVSLKLEWIAPEGANCILSKIRIPNRRQVYICAGIEVSVRSVLFTPTIAHILHTTSPSPEPRSSDIIVKAEISSGCVIQFRGMELEIYMDGEGVDGEDEVQEILGWLVEGLGSEAAACPVRLMIDWSNMDPLRLATVPSPLFIKHLSIPDSKVFGSFAQPRCVATHQPPEPPSSGWSLTQMESLSIGFDTIGSQKEFISMLRNRYEATPGIETIGRSRCPMSLKSVELRGGPRNEGLVEEIRGILGEVHVFWRSR</sequence>
<protein>
    <recommendedName>
        <fullName evidence="1">F-box domain-containing protein</fullName>
    </recommendedName>
</protein>
<evidence type="ECO:0000259" key="1">
    <source>
        <dbReference type="Pfam" id="PF12937"/>
    </source>
</evidence>
<accession>A0A0C3Q7T3</accession>
<proteinExistence type="predicted"/>
<dbReference type="InterPro" id="IPR032675">
    <property type="entry name" value="LRR_dom_sf"/>
</dbReference>
<dbReference type="Gene3D" id="1.20.1280.50">
    <property type="match status" value="1"/>
</dbReference>
<name>A0A0C3Q7T3_9AGAM</name>
<dbReference type="SUPFAM" id="SSF81383">
    <property type="entry name" value="F-box domain"/>
    <property type="match status" value="1"/>
</dbReference>
<evidence type="ECO:0000313" key="2">
    <source>
        <dbReference type="EMBL" id="KIO19669.1"/>
    </source>
</evidence>
<dbReference type="AlphaFoldDB" id="A0A0C3Q7T3"/>
<organism evidence="2 3">
    <name type="scientific">Tulasnella calospora MUT 4182</name>
    <dbReference type="NCBI Taxonomy" id="1051891"/>
    <lineage>
        <taxon>Eukaryota</taxon>
        <taxon>Fungi</taxon>
        <taxon>Dikarya</taxon>
        <taxon>Basidiomycota</taxon>
        <taxon>Agaricomycotina</taxon>
        <taxon>Agaricomycetes</taxon>
        <taxon>Cantharellales</taxon>
        <taxon>Tulasnellaceae</taxon>
        <taxon>Tulasnella</taxon>
    </lineage>
</organism>
<dbReference type="Pfam" id="PF12937">
    <property type="entry name" value="F-box-like"/>
    <property type="match status" value="1"/>
</dbReference>
<gene>
    <name evidence="2" type="ORF">M407DRAFT_30669</name>
</gene>
<keyword evidence="3" id="KW-1185">Reference proteome</keyword>
<dbReference type="InterPro" id="IPR001810">
    <property type="entry name" value="F-box_dom"/>
</dbReference>
<feature type="domain" description="F-box" evidence="1">
    <location>
        <begin position="7"/>
        <end position="57"/>
    </location>
</feature>
<dbReference type="Gene3D" id="3.80.10.10">
    <property type="entry name" value="Ribonuclease Inhibitor"/>
    <property type="match status" value="1"/>
</dbReference>
<dbReference type="Proteomes" id="UP000054248">
    <property type="component" value="Unassembled WGS sequence"/>
</dbReference>
<dbReference type="EMBL" id="KN823209">
    <property type="protein sequence ID" value="KIO19669.1"/>
    <property type="molecule type" value="Genomic_DNA"/>
</dbReference>
<reference evidence="3" key="2">
    <citation type="submission" date="2015-01" db="EMBL/GenBank/DDBJ databases">
        <title>Evolutionary Origins and Diversification of the Mycorrhizal Mutualists.</title>
        <authorList>
            <consortium name="DOE Joint Genome Institute"/>
            <consortium name="Mycorrhizal Genomics Consortium"/>
            <person name="Kohler A."/>
            <person name="Kuo A."/>
            <person name="Nagy L.G."/>
            <person name="Floudas D."/>
            <person name="Copeland A."/>
            <person name="Barry K.W."/>
            <person name="Cichocki N."/>
            <person name="Veneault-Fourrey C."/>
            <person name="LaButti K."/>
            <person name="Lindquist E.A."/>
            <person name="Lipzen A."/>
            <person name="Lundell T."/>
            <person name="Morin E."/>
            <person name="Murat C."/>
            <person name="Riley R."/>
            <person name="Ohm R."/>
            <person name="Sun H."/>
            <person name="Tunlid A."/>
            <person name="Henrissat B."/>
            <person name="Grigoriev I.V."/>
            <person name="Hibbett D.S."/>
            <person name="Martin F."/>
        </authorList>
    </citation>
    <scope>NUCLEOTIDE SEQUENCE [LARGE SCALE GENOMIC DNA]</scope>
    <source>
        <strain evidence="3">MUT 4182</strain>
    </source>
</reference>
<dbReference type="InterPro" id="IPR036047">
    <property type="entry name" value="F-box-like_dom_sf"/>
</dbReference>
<evidence type="ECO:0000313" key="3">
    <source>
        <dbReference type="Proteomes" id="UP000054248"/>
    </source>
</evidence>
<dbReference type="OrthoDB" id="3266451at2759"/>
<dbReference type="SUPFAM" id="SSF52047">
    <property type="entry name" value="RNI-like"/>
    <property type="match status" value="1"/>
</dbReference>
<dbReference type="HOGENOM" id="CLU_034965_0_0_1"/>